<organism evidence="2 3">
    <name type="scientific">Shewanella surugensis</name>
    <dbReference type="NCBI Taxonomy" id="212020"/>
    <lineage>
        <taxon>Bacteria</taxon>
        <taxon>Pseudomonadati</taxon>
        <taxon>Pseudomonadota</taxon>
        <taxon>Gammaproteobacteria</taxon>
        <taxon>Alteromonadales</taxon>
        <taxon>Shewanellaceae</taxon>
        <taxon>Shewanella</taxon>
    </lineage>
</organism>
<keyword evidence="1" id="KW-1133">Transmembrane helix</keyword>
<name>A0ABT0LEE4_9GAMM</name>
<evidence type="ECO:0000313" key="3">
    <source>
        <dbReference type="Proteomes" id="UP001203423"/>
    </source>
</evidence>
<protein>
    <submittedName>
        <fullName evidence="2">Uncharacterized protein</fullName>
    </submittedName>
</protein>
<dbReference type="RefSeq" id="WP_248941420.1">
    <property type="nucleotide sequence ID" value="NZ_JAKIKS010000073.1"/>
</dbReference>
<sequence length="181" mass="18124">MDPDGEFGIVGALIGAGVEAFAQVLTHQGSYSDFSFNKTDIAIAAVVGAVTGGMGGRLAMQSAKGAMRASDALVTTMSVGSTTNVAGAMLSSKLNGTEFTEKQMIYAAIGGGFGTGVGGKIATNTARTLERGFGSFNASIASSTEKAFVGKTAEASTSVFQQAGAISADLSLNTSQKVLSD</sequence>
<feature type="transmembrane region" description="Helical" evidence="1">
    <location>
        <begin position="41"/>
        <end position="60"/>
    </location>
</feature>
<dbReference type="Proteomes" id="UP001203423">
    <property type="component" value="Unassembled WGS sequence"/>
</dbReference>
<evidence type="ECO:0000313" key="2">
    <source>
        <dbReference type="EMBL" id="MCL1126079.1"/>
    </source>
</evidence>
<comment type="caution">
    <text evidence="2">The sequence shown here is derived from an EMBL/GenBank/DDBJ whole genome shotgun (WGS) entry which is preliminary data.</text>
</comment>
<dbReference type="EMBL" id="JAKIKS010000073">
    <property type="protein sequence ID" value="MCL1126079.1"/>
    <property type="molecule type" value="Genomic_DNA"/>
</dbReference>
<gene>
    <name evidence="2" type="ORF">L2764_16755</name>
</gene>
<keyword evidence="1" id="KW-0812">Transmembrane</keyword>
<evidence type="ECO:0000256" key="1">
    <source>
        <dbReference type="SAM" id="Phobius"/>
    </source>
</evidence>
<keyword evidence="1" id="KW-0472">Membrane</keyword>
<keyword evidence="3" id="KW-1185">Reference proteome</keyword>
<reference evidence="2 3" key="1">
    <citation type="submission" date="2022-01" db="EMBL/GenBank/DDBJ databases">
        <title>Whole genome-based taxonomy of the Shewanellaceae.</title>
        <authorList>
            <person name="Martin-Rodriguez A.J."/>
        </authorList>
    </citation>
    <scope>NUCLEOTIDE SEQUENCE [LARGE SCALE GENOMIC DNA]</scope>
    <source>
        <strain evidence="2 3">DSM 17177</strain>
    </source>
</reference>
<proteinExistence type="predicted"/>
<accession>A0ABT0LEE4</accession>